<evidence type="ECO:0000313" key="3">
    <source>
        <dbReference type="Proteomes" id="UP000828251"/>
    </source>
</evidence>
<comment type="caution">
    <text evidence="2">The sequence shown here is derived from an EMBL/GenBank/DDBJ whole genome shotgun (WGS) entry which is preliminary data.</text>
</comment>
<reference evidence="2 3" key="1">
    <citation type="journal article" date="2021" name="Plant Biotechnol. J.">
        <title>Multi-omics assisted identification of the key and species-specific regulatory components of drought-tolerant mechanisms in Gossypium stocksii.</title>
        <authorList>
            <person name="Yu D."/>
            <person name="Ke L."/>
            <person name="Zhang D."/>
            <person name="Wu Y."/>
            <person name="Sun Y."/>
            <person name="Mei J."/>
            <person name="Sun J."/>
            <person name="Sun Y."/>
        </authorList>
    </citation>
    <scope>NUCLEOTIDE SEQUENCE [LARGE SCALE GENOMIC DNA]</scope>
    <source>
        <strain evidence="3">cv. E1</strain>
        <tissue evidence="2">Leaf</tissue>
    </source>
</reference>
<evidence type="ECO:0000313" key="2">
    <source>
        <dbReference type="EMBL" id="KAH1072908.1"/>
    </source>
</evidence>
<organism evidence="2 3">
    <name type="scientific">Gossypium stocksii</name>
    <dbReference type="NCBI Taxonomy" id="47602"/>
    <lineage>
        <taxon>Eukaryota</taxon>
        <taxon>Viridiplantae</taxon>
        <taxon>Streptophyta</taxon>
        <taxon>Embryophyta</taxon>
        <taxon>Tracheophyta</taxon>
        <taxon>Spermatophyta</taxon>
        <taxon>Magnoliopsida</taxon>
        <taxon>eudicotyledons</taxon>
        <taxon>Gunneridae</taxon>
        <taxon>Pentapetalae</taxon>
        <taxon>rosids</taxon>
        <taxon>malvids</taxon>
        <taxon>Malvales</taxon>
        <taxon>Malvaceae</taxon>
        <taxon>Malvoideae</taxon>
        <taxon>Gossypium</taxon>
    </lineage>
</organism>
<dbReference type="Proteomes" id="UP000828251">
    <property type="component" value="Unassembled WGS sequence"/>
</dbReference>
<proteinExistence type="predicted"/>
<feature type="compositionally biased region" description="Basic and acidic residues" evidence="1">
    <location>
        <begin position="34"/>
        <end position="46"/>
    </location>
</feature>
<dbReference type="AlphaFoldDB" id="A0A9D3V7B1"/>
<accession>A0A9D3V7B1</accession>
<feature type="region of interest" description="Disordered" evidence="1">
    <location>
        <begin position="27"/>
        <end position="63"/>
    </location>
</feature>
<protein>
    <submittedName>
        <fullName evidence="2">Uncharacterized protein</fullName>
    </submittedName>
</protein>
<keyword evidence="3" id="KW-1185">Reference proteome</keyword>
<sequence length="63" mass="7330">MDIKAIFGKSRTNKSASTTPFKKFVTKKYQKRSKANEDAPIVKESEPPQPKWRRLKKRLPSPK</sequence>
<feature type="compositionally biased region" description="Basic residues" evidence="1">
    <location>
        <begin position="51"/>
        <end position="63"/>
    </location>
</feature>
<dbReference type="EMBL" id="JAIQCV010000008">
    <property type="protein sequence ID" value="KAH1072908.1"/>
    <property type="molecule type" value="Genomic_DNA"/>
</dbReference>
<name>A0A9D3V7B1_9ROSI</name>
<evidence type="ECO:0000256" key="1">
    <source>
        <dbReference type="SAM" id="MobiDB-lite"/>
    </source>
</evidence>
<feature type="non-terminal residue" evidence="2">
    <location>
        <position position="63"/>
    </location>
</feature>
<gene>
    <name evidence="2" type="ORF">J1N35_025236</name>
</gene>